<dbReference type="PANTHER" id="PTHR43047">
    <property type="entry name" value="TWO-COMPONENT HISTIDINE PROTEIN KINASE"/>
    <property type="match status" value="1"/>
</dbReference>
<dbReference type="InterPro" id="IPR013783">
    <property type="entry name" value="Ig-like_fold"/>
</dbReference>
<feature type="domain" description="Response regulatory" evidence="11">
    <location>
        <begin position="1054"/>
        <end position="1168"/>
    </location>
</feature>
<dbReference type="SUPFAM" id="SSF52172">
    <property type="entry name" value="CheY-like"/>
    <property type="match status" value="1"/>
</dbReference>
<dbReference type="SUPFAM" id="SSF47384">
    <property type="entry name" value="Homodimeric domain of signal transducing histidine kinase"/>
    <property type="match status" value="1"/>
</dbReference>
<dbReference type="FunFam" id="3.40.50.2300:FF:000323">
    <property type="entry name" value="Hybrid sensor histidine kinase/response regulator"/>
    <property type="match status" value="1"/>
</dbReference>
<dbReference type="InterPro" id="IPR011110">
    <property type="entry name" value="Reg_prop"/>
</dbReference>
<dbReference type="PROSITE" id="PS50110">
    <property type="entry name" value="RESPONSE_REGULATORY"/>
    <property type="match status" value="1"/>
</dbReference>
<evidence type="ECO:0000256" key="3">
    <source>
        <dbReference type="ARBA" id="ARBA00022553"/>
    </source>
</evidence>
<dbReference type="CDD" id="cd00082">
    <property type="entry name" value="HisKA"/>
    <property type="match status" value="1"/>
</dbReference>
<dbReference type="EC" id="2.7.13.3" evidence="2"/>
<evidence type="ECO:0000256" key="2">
    <source>
        <dbReference type="ARBA" id="ARBA00012438"/>
    </source>
</evidence>
<dbReference type="InterPro" id="IPR001789">
    <property type="entry name" value="Sig_transdc_resp-reg_receiver"/>
</dbReference>
<feature type="transmembrane region" description="Helical" evidence="8">
    <location>
        <begin position="758"/>
        <end position="779"/>
    </location>
</feature>
<dbReference type="InterPro" id="IPR036097">
    <property type="entry name" value="HisK_dim/P_sf"/>
</dbReference>
<feature type="chain" id="PRO_5022135101" description="histidine kinase" evidence="9">
    <location>
        <begin position="21"/>
        <end position="1170"/>
    </location>
</feature>
<evidence type="ECO:0000256" key="7">
    <source>
        <dbReference type="PROSITE-ProRule" id="PRU00169"/>
    </source>
</evidence>
<dbReference type="Gene3D" id="3.30.565.10">
    <property type="entry name" value="Histidine kinase-like ATPase, C-terminal domain"/>
    <property type="match status" value="1"/>
</dbReference>
<organism evidence="12 13">
    <name type="scientific">Pseudoluteimonas lycopersici</name>
    <dbReference type="NCBI Taxonomy" id="1324796"/>
    <lineage>
        <taxon>Bacteria</taxon>
        <taxon>Pseudomonadati</taxon>
        <taxon>Pseudomonadota</taxon>
        <taxon>Gammaproteobacteria</taxon>
        <taxon>Lysobacterales</taxon>
        <taxon>Lysobacteraceae</taxon>
        <taxon>Pseudoluteimonas</taxon>
    </lineage>
</organism>
<dbReference type="FunFam" id="3.30.565.10:FF:000010">
    <property type="entry name" value="Sensor histidine kinase RcsC"/>
    <property type="match status" value="1"/>
</dbReference>
<keyword evidence="4" id="KW-0808">Transferase</keyword>
<dbReference type="Pfam" id="PF07495">
    <property type="entry name" value="Y_Y_Y"/>
    <property type="match status" value="1"/>
</dbReference>
<dbReference type="Pfam" id="PF02518">
    <property type="entry name" value="HATPase_c"/>
    <property type="match status" value="1"/>
</dbReference>
<dbReference type="SUPFAM" id="SSF63829">
    <property type="entry name" value="Calcium-dependent phosphotriesterase"/>
    <property type="match status" value="2"/>
</dbReference>
<comment type="catalytic activity">
    <reaction evidence="1">
        <text>ATP + protein L-histidine = ADP + protein N-phospho-L-histidine.</text>
        <dbReference type="EC" id="2.7.13.3"/>
    </reaction>
</comment>
<dbReference type="InterPro" id="IPR036890">
    <property type="entry name" value="HATPase_C_sf"/>
</dbReference>
<dbReference type="CDD" id="cd16922">
    <property type="entry name" value="HATPase_EvgS-ArcB-TorS-like"/>
    <property type="match status" value="1"/>
</dbReference>
<dbReference type="InterPro" id="IPR015943">
    <property type="entry name" value="WD40/YVTN_repeat-like_dom_sf"/>
</dbReference>
<keyword evidence="9" id="KW-0732">Signal</keyword>
<dbReference type="PRINTS" id="PR00344">
    <property type="entry name" value="BCTRLSENSOR"/>
</dbReference>
<keyword evidence="8" id="KW-1133">Transmembrane helix</keyword>
<evidence type="ECO:0000256" key="8">
    <source>
        <dbReference type="SAM" id="Phobius"/>
    </source>
</evidence>
<dbReference type="FunFam" id="1.10.287.130:FF:000028">
    <property type="entry name" value="Hybrid signal transduction histidine kinase"/>
    <property type="match status" value="1"/>
</dbReference>
<gene>
    <name evidence="12" type="ORF">FNZ56_06450</name>
</gene>
<dbReference type="Gene3D" id="1.10.287.130">
    <property type="match status" value="1"/>
</dbReference>
<reference evidence="12 13" key="1">
    <citation type="submission" date="2019-07" db="EMBL/GenBank/DDBJ databases">
        <title>Lysobacter weifangensis sp. nov., isolated from bensulfuron-methyl contaminated farmland soil.</title>
        <authorList>
            <person name="Zhao H."/>
        </authorList>
    </citation>
    <scope>NUCLEOTIDE SEQUENCE [LARGE SCALE GENOMIC DNA]</scope>
    <source>
        <strain evidence="12 13">CC-Bw-6</strain>
    </source>
</reference>
<evidence type="ECO:0000256" key="9">
    <source>
        <dbReference type="SAM" id="SignalP"/>
    </source>
</evidence>
<dbReference type="InterPro" id="IPR004358">
    <property type="entry name" value="Sig_transdc_His_kin-like_C"/>
</dbReference>
<dbReference type="SMART" id="SM00448">
    <property type="entry name" value="REC"/>
    <property type="match status" value="1"/>
</dbReference>
<evidence type="ECO:0000259" key="11">
    <source>
        <dbReference type="PROSITE" id="PS50110"/>
    </source>
</evidence>
<protein>
    <recommendedName>
        <fullName evidence="2">histidine kinase</fullName>
        <ecNumber evidence="2">2.7.13.3</ecNumber>
    </recommendedName>
</protein>
<keyword evidence="8" id="KW-0812">Transmembrane</keyword>
<dbReference type="Pfam" id="PF07494">
    <property type="entry name" value="Reg_prop"/>
    <property type="match status" value="1"/>
</dbReference>
<dbReference type="RefSeq" id="WP_143879049.1">
    <property type="nucleotide sequence ID" value="NZ_BAABLZ010000001.1"/>
</dbReference>
<dbReference type="InterPro" id="IPR003661">
    <property type="entry name" value="HisK_dim/P_dom"/>
</dbReference>
<evidence type="ECO:0000256" key="4">
    <source>
        <dbReference type="ARBA" id="ARBA00022679"/>
    </source>
</evidence>
<dbReference type="Pfam" id="PF00512">
    <property type="entry name" value="HisKA"/>
    <property type="match status" value="1"/>
</dbReference>
<dbReference type="Gene3D" id="2.130.10.10">
    <property type="entry name" value="YVTN repeat-like/Quinoprotein amine dehydrogenase"/>
    <property type="match status" value="3"/>
</dbReference>
<keyword evidence="3 7" id="KW-0597">Phosphoprotein</keyword>
<keyword evidence="8" id="KW-0472">Membrane</keyword>
<dbReference type="SMART" id="SM00388">
    <property type="entry name" value="HisKA"/>
    <property type="match status" value="1"/>
</dbReference>
<sequence>MRRIACWLLAGCLAAGSAWAAVPEIPRFRIVGSAQGLPASDNKALALDHEGYLWIATADGLARFDGIGMRIWRYDPDDPRGLPGNNIQALHVDARDRVWFAIEGGGIGMLDAPNRDLHLYRKADHPQIGSDETWAITSRGDDLWFGTYDAGVHRMQADGRIERWTAKDGLPSDLILSLAFDAAGTLWVATDNGLGRIVGGHASSVPFPGVESQPMVYTLTPEGGALWVATSAGVWRRDADGRWTQPAWSSMFERPNAMKAIARDGDGYWITSQRGLWRQQGDAVPVPVKLGGPDIPHAIESLVRQPDGALWVPVYGAGIGYLRSDWRRLAQYTQGAGGLNGSVYPAVAPARGGGVWLGGYEGVIERLVPDGRIERLGAAIDDGLRGKKLNSIVEDDAGRLWAGTSKSLVRIGTDTIDEWLPDDARDPVPDGPIEHLRIAPDGSLWLLANSGGVQQRDGKTGRILLDLRAGDAGGLDLVDAEQLDLAPDGTPWVADAGGMRRFDPRARRFRDEPSLAGERVYGFAFDGNDGLWLQRLAGLEHYRRANDGWTLVERIGQAQGMPAVGAAGMRMDLRHRLWISTTRGLYCWDPVKRTLRHYGAQSGLSSEEFIDRGIAIADGGSLLAAATMDGSVVLVDAAMADVPGMTPSLRLDSVSVRRNGDWQPLPQGREPELPWDEHEMRIDARLLSYDDPSSNRYWSRIDGYDRGWIAQGADGGRVIAGLPPGRYTLRMRAVDANGNAAREQHIRFRVLPPWWRTAWAYAGSVLLGILLIAWGAIAYRRRLQRRSAWQLAEHKRELAEQASEAKSRFLATLGHEVRTPMTGVLGMSELLQGTSLDDRQRGHVDAIRRAGEHLLRLVNDALDLARIEAGKLQLDPSDFELRGLVDDVAGLMAPLATQRGLRFATNIDPAAPRRLRGDRGRISQILLNLVGNAIKFTEQGEVALSVSPLSPQGVRLEVRDTGPGLNEEQKARLFRRFEQAEGARTATRYGGSGLGLAISQELAAAMGGRIAVDSTPGQGTRFTVELPIANAESSPQAVETRASRDVRSGTGALRLLLVEDDPTVAEVVVGLLRAQGHEVVHALHGLAALTEVASGNFDAGLLDLDLPGLDGLALARALRAQGFAKPLIAVTARADGDAEPAARAAGFDGFLRKPVTGAMLADAISEARGK</sequence>
<dbReference type="InterPro" id="IPR011123">
    <property type="entry name" value="Y_Y_Y"/>
</dbReference>
<dbReference type="CDD" id="cd17546">
    <property type="entry name" value="REC_hyHK_CKI1_RcsC-like"/>
    <property type="match status" value="1"/>
</dbReference>
<dbReference type="PROSITE" id="PS50109">
    <property type="entry name" value="HIS_KIN"/>
    <property type="match status" value="1"/>
</dbReference>
<proteinExistence type="predicted"/>
<keyword evidence="6" id="KW-0902">Two-component regulatory system</keyword>
<evidence type="ECO:0000259" key="10">
    <source>
        <dbReference type="PROSITE" id="PS50109"/>
    </source>
</evidence>
<dbReference type="GO" id="GO:0005886">
    <property type="term" value="C:plasma membrane"/>
    <property type="evidence" value="ECO:0007669"/>
    <property type="project" value="TreeGrafter"/>
</dbReference>
<dbReference type="GO" id="GO:0009927">
    <property type="term" value="F:histidine phosphotransfer kinase activity"/>
    <property type="evidence" value="ECO:0007669"/>
    <property type="project" value="TreeGrafter"/>
</dbReference>
<dbReference type="PANTHER" id="PTHR43047:SF72">
    <property type="entry name" value="OSMOSENSING HISTIDINE PROTEIN KINASE SLN1"/>
    <property type="match status" value="1"/>
</dbReference>
<dbReference type="EMBL" id="CP041742">
    <property type="protein sequence ID" value="QDQ73537.1"/>
    <property type="molecule type" value="Genomic_DNA"/>
</dbReference>
<dbReference type="SUPFAM" id="SSF101898">
    <property type="entry name" value="NHL repeat"/>
    <property type="match status" value="1"/>
</dbReference>
<evidence type="ECO:0000313" key="12">
    <source>
        <dbReference type="EMBL" id="QDQ73537.1"/>
    </source>
</evidence>
<dbReference type="Pfam" id="PF00072">
    <property type="entry name" value="Response_reg"/>
    <property type="match status" value="1"/>
</dbReference>
<accession>A0A516V4W5</accession>
<dbReference type="Gene3D" id="3.40.50.2300">
    <property type="match status" value="1"/>
</dbReference>
<dbReference type="InterPro" id="IPR003594">
    <property type="entry name" value="HATPase_dom"/>
</dbReference>
<feature type="domain" description="Histidine kinase" evidence="10">
    <location>
        <begin position="812"/>
        <end position="1030"/>
    </location>
</feature>
<dbReference type="Gene3D" id="2.60.40.10">
    <property type="entry name" value="Immunoglobulins"/>
    <property type="match status" value="1"/>
</dbReference>
<evidence type="ECO:0000256" key="6">
    <source>
        <dbReference type="ARBA" id="ARBA00023012"/>
    </source>
</evidence>
<dbReference type="InterPro" id="IPR005467">
    <property type="entry name" value="His_kinase_dom"/>
</dbReference>
<feature type="signal peptide" evidence="9">
    <location>
        <begin position="1"/>
        <end position="20"/>
    </location>
</feature>
<dbReference type="AlphaFoldDB" id="A0A516V4W5"/>
<dbReference type="OrthoDB" id="176203at2"/>
<dbReference type="Proteomes" id="UP000315891">
    <property type="component" value="Chromosome"/>
</dbReference>
<evidence type="ECO:0000313" key="13">
    <source>
        <dbReference type="Proteomes" id="UP000315891"/>
    </source>
</evidence>
<keyword evidence="13" id="KW-1185">Reference proteome</keyword>
<dbReference type="InterPro" id="IPR011006">
    <property type="entry name" value="CheY-like_superfamily"/>
</dbReference>
<keyword evidence="5" id="KW-0418">Kinase</keyword>
<dbReference type="SMART" id="SM00387">
    <property type="entry name" value="HATPase_c"/>
    <property type="match status" value="1"/>
</dbReference>
<evidence type="ECO:0000256" key="5">
    <source>
        <dbReference type="ARBA" id="ARBA00022777"/>
    </source>
</evidence>
<dbReference type="SUPFAM" id="SSF55874">
    <property type="entry name" value="ATPase domain of HSP90 chaperone/DNA topoisomerase II/histidine kinase"/>
    <property type="match status" value="1"/>
</dbReference>
<evidence type="ECO:0000256" key="1">
    <source>
        <dbReference type="ARBA" id="ARBA00000085"/>
    </source>
</evidence>
<name>A0A516V4W5_9GAMM</name>
<dbReference type="GO" id="GO:0000155">
    <property type="term" value="F:phosphorelay sensor kinase activity"/>
    <property type="evidence" value="ECO:0007669"/>
    <property type="project" value="InterPro"/>
</dbReference>
<feature type="modified residue" description="4-aspartylphosphate" evidence="7">
    <location>
        <position position="1103"/>
    </location>
</feature>